<feature type="site" description="Important for substrate specificity" evidence="4">
    <location>
        <position position="159"/>
    </location>
</feature>
<comment type="similarity">
    <text evidence="4">Belongs to the Maf family. YhdE subfamily.</text>
</comment>
<dbReference type="HAMAP" id="MF_00528">
    <property type="entry name" value="Maf"/>
    <property type="match status" value="1"/>
</dbReference>
<dbReference type="Gene3D" id="3.90.950.10">
    <property type="match status" value="1"/>
</dbReference>
<dbReference type="OrthoDB" id="9807767at2"/>
<dbReference type="GO" id="GO:0009117">
    <property type="term" value="P:nucleotide metabolic process"/>
    <property type="evidence" value="ECO:0007669"/>
    <property type="project" value="UniProtKB-KW"/>
</dbReference>
<comment type="function">
    <text evidence="4">Nucleoside triphosphate pyrophosphatase that hydrolyzes dTTP and UTP. May have a dual role in cell division arrest and in preventing the incorporation of modified nucleotides into cellular nucleic acids.</text>
</comment>
<feature type="active site" description="Proton acceptor" evidence="4">
    <location>
        <position position="76"/>
    </location>
</feature>
<feature type="site" description="Important for substrate specificity" evidence="4">
    <location>
        <position position="19"/>
    </location>
</feature>
<dbReference type="CDD" id="cd00555">
    <property type="entry name" value="Maf"/>
    <property type="match status" value="1"/>
</dbReference>
<evidence type="ECO:0000256" key="3">
    <source>
        <dbReference type="ARBA" id="ARBA00023080"/>
    </source>
</evidence>
<keyword evidence="6" id="KW-1185">Reference proteome</keyword>
<keyword evidence="3 4" id="KW-0546">Nucleotide metabolism</keyword>
<dbReference type="NCBIfam" id="TIGR00172">
    <property type="entry name" value="maf"/>
    <property type="match status" value="1"/>
</dbReference>
<dbReference type="EC" id="3.6.1.9" evidence="4"/>
<organism evidence="5 6">
    <name type="scientific">Polaribacter gangjinensis</name>
    <dbReference type="NCBI Taxonomy" id="574710"/>
    <lineage>
        <taxon>Bacteria</taxon>
        <taxon>Pseudomonadati</taxon>
        <taxon>Bacteroidota</taxon>
        <taxon>Flavobacteriia</taxon>
        <taxon>Flavobacteriales</taxon>
        <taxon>Flavobacteriaceae</taxon>
    </lineage>
</organism>
<dbReference type="PIRSF" id="PIRSF006305">
    <property type="entry name" value="Maf"/>
    <property type="match status" value="1"/>
</dbReference>
<dbReference type="Pfam" id="PF02545">
    <property type="entry name" value="Maf"/>
    <property type="match status" value="1"/>
</dbReference>
<evidence type="ECO:0000313" key="6">
    <source>
        <dbReference type="Proteomes" id="UP000237608"/>
    </source>
</evidence>
<dbReference type="GO" id="GO:0036218">
    <property type="term" value="F:dTTP diphosphatase activity"/>
    <property type="evidence" value="ECO:0007669"/>
    <property type="project" value="RHEA"/>
</dbReference>
<accession>A0A2S7WA20</accession>
<dbReference type="PANTHER" id="PTHR43213">
    <property type="entry name" value="BIFUNCTIONAL DTTP/UTP PYROPHOSPHATASE/METHYLTRANSFERASE PROTEIN-RELATED"/>
    <property type="match status" value="1"/>
</dbReference>
<sequence>MLNQKLKNYKVILASGSPRRQQFFKDLGIDFTIQVKSVDEVYPAHLQGAEITNYLADLKSKAFTNVKENELVITSDTIVWLENKPLEKAANEQEAFEMLRKMSGKMHEVITSVSIKSANFQKLFNDTTRVFFKELSDEEIRFYIKNYQPFDKAGAYGIQEWIGFIGIEKIEGSYFNVMGLPVHKLYEELMKL</sequence>
<comment type="catalytic activity">
    <reaction evidence="4">
        <text>UTP + H2O = UMP + diphosphate + H(+)</text>
        <dbReference type="Rhea" id="RHEA:29395"/>
        <dbReference type="ChEBI" id="CHEBI:15377"/>
        <dbReference type="ChEBI" id="CHEBI:15378"/>
        <dbReference type="ChEBI" id="CHEBI:33019"/>
        <dbReference type="ChEBI" id="CHEBI:46398"/>
        <dbReference type="ChEBI" id="CHEBI:57865"/>
        <dbReference type="EC" id="3.6.1.9"/>
    </reaction>
</comment>
<protein>
    <recommendedName>
        <fullName evidence="4">dTTP/UTP pyrophosphatase</fullName>
        <shortName evidence="4">dTTPase/UTPase</shortName>
        <ecNumber evidence="4">3.6.1.9</ecNumber>
    </recommendedName>
    <alternativeName>
        <fullName evidence="4">Nucleoside triphosphate pyrophosphatase</fullName>
    </alternativeName>
    <alternativeName>
        <fullName evidence="4">Nucleotide pyrophosphatase</fullName>
        <shortName evidence="4">Nucleotide PPase</shortName>
    </alternativeName>
</protein>
<evidence type="ECO:0000256" key="4">
    <source>
        <dbReference type="HAMAP-Rule" id="MF_00528"/>
    </source>
</evidence>
<dbReference type="EMBL" id="MSCL01000001">
    <property type="protein sequence ID" value="PQJ74469.1"/>
    <property type="molecule type" value="Genomic_DNA"/>
</dbReference>
<dbReference type="Proteomes" id="UP000237608">
    <property type="component" value="Unassembled WGS sequence"/>
</dbReference>
<keyword evidence="4" id="KW-0963">Cytoplasm</keyword>
<dbReference type="InterPro" id="IPR003697">
    <property type="entry name" value="Maf-like"/>
</dbReference>
<dbReference type="GO" id="GO:0036221">
    <property type="term" value="F:UTP diphosphatase activity"/>
    <property type="evidence" value="ECO:0007669"/>
    <property type="project" value="RHEA"/>
</dbReference>
<name>A0A2S7WA20_9FLAO</name>
<comment type="caution">
    <text evidence="4">Lacks conserved residue(s) required for the propagation of feature annotation.</text>
</comment>
<comment type="caution">
    <text evidence="5">The sequence shown here is derived from an EMBL/GenBank/DDBJ whole genome shotgun (WGS) entry which is preliminary data.</text>
</comment>
<gene>
    <name evidence="5" type="ORF">BTO13_03925</name>
</gene>
<evidence type="ECO:0000256" key="2">
    <source>
        <dbReference type="ARBA" id="ARBA00022801"/>
    </source>
</evidence>
<proteinExistence type="inferred from homology"/>
<evidence type="ECO:0000313" key="5">
    <source>
        <dbReference type="EMBL" id="PQJ74469.1"/>
    </source>
</evidence>
<dbReference type="AlphaFoldDB" id="A0A2S7WA20"/>
<dbReference type="InterPro" id="IPR029001">
    <property type="entry name" value="ITPase-like_fam"/>
</dbReference>
<dbReference type="RefSeq" id="WP_105045616.1">
    <property type="nucleotide sequence ID" value="NZ_CP150662.1"/>
</dbReference>
<evidence type="ECO:0000256" key="1">
    <source>
        <dbReference type="ARBA" id="ARBA00001968"/>
    </source>
</evidence>
<dbReference type="SUPFAM" id="SSF52972">
    <property type="entry name" value="ITPase-like"/>
    <property type="match status" value="1"/>
</dbReference>
<reference evidence="5 6" key="1">
    <citation type="submission" date="2016-12" db="EMBL/GenBank/DDBJ databases">
        <title>Trade-off between light-utilization and light-protection in marine flavobacteria.</title>
        <authorList>
            <person name="Kumagai Y."/>
            <person name="Yoshizawa S."/>
            <person name="Kogure K."/>
            <person name="Iwasaki W."/>
        </authorList>
    </citation>
    <scope>NUCLEOTIDE SEQUENCE [LARGE SCALE GENOMIC DNA]</scope>
    <source>
        <strain evidence="5 6">KCTC 22729</strain>
    </source>
</reference>
<comment type="cofactor">
    <cofactor evidence="1 4">
        <name>a divalent metal cation</name>
        <dbReference type="ChEBI" id="CHEBI:60240"/>
    </cofactor>
</comment>
<comment type="subcellular location">
    <subcellularLocation>
        <location evidence="4">Cytoplasm</location>
    </subcellularLocation>
</comment>
<comment type="catalytic activity">
    <reaction evidence="4">
        <text>dTTP + H2O = dTMP + diphosphate + H(+)</text>
        <dbReference type="Rhea" id="RHEA:28534"/>
        <dbReference type="ChEBI" id="CHEBI:15377"/>
        <dbReference type="ChEBI" id="CHEBI:15378"/>
        <dbReference type="ChEBI" id="CHEBI:33019"/>
        <dbReference type="ChEBI" id="CHEBI:37568"/>
        <dbReference type="ChEBI" id="CHEBI:63528"/>
        <dbReference type="EC" id="3.6.1.9"/>
    </reaction>
</comment>
<feature type="site" description="Important for substrate specificity" evidence="4">
    <location>
        <position position="77"/>
    </location>
</feature>
<dbReference type="PANTHER" id="PTHR43213:SF5">
    <property type="entry name" value="BIFUNCTIONAL DTTP_UTP PYROPHOSPHATASE_METHYLTRANSFERASE PROTEIN-RELATED"/>
    <property type="match status" value="1"/>
</dbReference>
<dbReference type="GO" id="GO:0005737">
    <property type="term" value="C:cytoplasm"/>
    <property type="evidence" value="ECO:0007669"/>
    <property type="project" value="UniProtKB-SubCell"/>
</dbReference>
<keyword evidence="2 4" id="KW-0378">Hydrolase</keyword>